<gene>
    <name evidence="2" type="ORF">BU16DRAFT_298324</name>
</gene>
<evidence type="ECO:0000313" key="3">
    <source>
        <dbReference type="Proteomes" id="UP000799750"/>
    </source>
</evidence>
<dbReference type="Proteomes" id="UP000799750">
    <property type="component" value="Unassembled WGS sequence"/>
</dbReference>
<feature type="compositionally biased region" description="Basic residues" evidence="1">
    <location>
        <begin position="1"/>
        <end position="16"/>
    </location>
</feature>
<feature type="region of interest" description="Disordered" evidence="1">
    <location>
        <begin position="1"/>
        <end position="46"/>
    </location>
</feature>
<protein>
    <submittedName>
        <fullName evidence="2">Uncharacterized protein</fullName>
    </submittedName>
</protein>
<reference evidence="2" key="1">
    <citation type="journal article" date="2020" name="Stud. Mycol.">
        <title>101 Dothideomycetes genomes: a test case for predicting lifestyles and emergence of pathogens.</title>
        <authorList>
            <person name="Haridas S."/>
            <person name="Albert R."/>
            <person name="Binder M."/>
            <person name="Bloem J."/>
            <person name="Labutti K."/>
            <person name="Salamov A."/>
            <person name="Andreopoulos B."/>
            <person name="Baker S."/>
            <person name="Barry K."/>
            <person name="Bills G."/>
            <person name="Bluhm B."/>
            <person name="Cannon C."/>
            <person name="Castanera R."/>
            <person name="Culley D."/>
            <person name="Daum C."/>
            <person name="Ezra D."/>
            <person name="Gonzalez J."/>
            <person name="Henrissat B."/>
            <person name="Kuo A."/>
            <person name="Liang C."/>
            <person name="Lipzen A."/>
            <person name="Lutzoni F."/>
            <person name="Magnuson J."/>
            <person name="Mondo S."/>
            <person name="Nolan M."/>
            <person name="Ohm R."/>
            <person name="Pangilinan J."/>
            <person name="Park H.-J."/>
            <person name="Ramirez L."/>
            <person name="Alfaro M."/>
            <person name="Sun H."/>
            <person name="Tritt A."/>
            <person name="Yoshinaga Y."/>
            <person name="Zwiers L.-H."/>
            <person name="Turgeon B."/>
            <person name="Goodwin S."/>
            <person name="Spatafora J."/>
            <person name="Crous P."/>
            <person name="Grigoriev I."/>
        </authorList>
    </citation>
    <scope>NUCLEOTIDE SEQUENCE</scope>
    <source>
        <strain evidence="2">CBS 269.34</strain>
    </source>
</reference>
<keyword evidence="3" id="KW-1185">Reference proteome</keyword>
<dbReference type="AlphaFoldDB" id="A0A6A6R1F8"/>
<sequence>MSLRTGRHGNRYRQRSLRQNQCQAVRDGRGTRPKVPGYQGRRNTTQQPMQLEMDVTVLISLLTLTSRGVDVIEVSARSQQIRVTCSCGVMQQGWLKRYHRTSSIRSFRRDSIHAAWRAVQLPTKATKFCADRSAGTIYVRQKSKFRFPLGKLYYRIHSSIDKTLE</sequence>
<proteinExistence type="predicted"/>
<dbReference type="EMBL" id="MU004185">
    <property type="protein sequence ID" value="KAF2498531.1"/>
    <property type="molecule type" value="Genomic_DNA"/>
</dbReference>
<accession>A0A6A6R1F8</accession>
<evidence type="ECO:0000313" key="2">
    <source>
        <dbReference type="EMBL" id="KAF2498531.1"/>
    </source>
</evidence>
<organism evidence="2 3">
    <name type="scientific">Lophium mytilinum</name>
    <dbReference type="NCBI Taxonomy" id="390894"/>
    <lineage>
        <taxon>Eukaryota</taxon>
        <taxon>Fungi</taxon>
        <taxon>Dikarya</taxon>
        <taxon>Ascomycota</taxon>
        <taxon>Pezizomycotina</taxon>
        <taxon>Dothideomycetes</taxon>
        <taxon>Pleosporomycetidae</taxon>
        <taxon>Mytilinidiales</taxon>
        <taxon>Mytilinidiaceae</taxon>
        <taxon>Lophium</taxon>
    </lineage>
</organism>
<name>A0A6A6R1F8_9PEZI</name>
<evidence type="ECO:0000256" key="1">
    <source>
        <dbReference type="SAM" id="MobiDB-lite"/>
    </source>
</evidence>